<accession>A0A2W5KES1</accession>
<evidence type="ECO:0000256" key="1">
    <source>
        <dbReference type="SAM" id="Phobius"/>
    </source>
</evidence>
<name>A0A2W5KES1_ANCNO</name>
<dbReference type="AlphaFoldDB" id="A0A2W5KES1"/>
<organism evidence="2 3">
    <name type="scientific">Ancylobacter novellus</name>
    <name type="common">Thiobacillus novellus</name>
    <dbReference type="NCBI Taxonomy" id="921"/>
    <lineage>
        <taxon>Bacteria</taxon>
        <taxon>Pseudomonadati</taxon>
        <taxon>Pseudomonadota</taxon>
        <taxon>Alphaproteobacteria</taxon>
        <taxon>Hyphomicrobiales</taxon>
        <taxon>Xanthobacteraceae</taxon>
        <taxon>Ancylobacter</taxon>
    </lineage>
</organism>
<keyword evidence="1" id="KW-1133">Transmembrane helix</keyword>
<evidence type="ECO:0000313" key="3">
    <source>
        <dbReference type="Proteomes" id="UP000249577"/>
    </source>
</evidence>
<protein>
    <submittedName>
        <fullName evidence="2">Uncharacterized protein</fullName>
    </submittedName>
</protein>
<evidence type="ECO:0000313" key="2">
    <source>
        <dbReference type="EMBL" id="PZQ14244.1"/>
    </source>
</evidence>
<reference evidence="2 3" key="1">
    <citation type="submission" date="2017-08" db="EMBL/GenBank/DDBJ databases">
        <title>Infants hospitalized years apart are colonized by the same room-sourced microbial strains.</title>
        <authorList>
            <person name="Brooks B."/>
            <person name="Olm M.R."/>
            <person name="Firek B.A."/>
            <person name="Baker R."/>
            <person name="Thomas B.C."/>
            <person name="Morowitz M.J."/>
            <person name="Banfield J.F."/>
        </authorList>
    </citation>
    <scope>NUCLEOTIDE SEQUENCE [LARGE SCALE GENOMIC DNA]</scope>
    <source>
        <strain evidence="2">S2_005_003_R2_43</strain>
    </source>
</reference>
<proteinExistence type="predicted"/>
<feature type="transmembrane region" description="Helical" evidence="1">
    <location>
        <begin position="44"/>
        <end position="65"/>
    </location>
</feature>
<dbReference type="EMBL" id="QFPN01000006">
    <property type="protein sequence ID" value="PZQ14244.1"/>
    <property type="molecule type" value="Genomic_DNA"/>
</dbReference>
<sequence>MDVVGFLTARETIVATAIVGAGLATAASFRAVRARTGPAAASVLVKAGYGLTGLSMVLMIAAGFLSGR</sequence>
<feature type="transmembrane region" description="Helical" evidence="1">
    <location>
        <begin position="12"/>
        <end position="32"/>
    </location>
</feature>
<comment type="caution">
    <text evidence="2">The sequence shown here is derived from an EMBL/GenBank/DDBJ whole genome shotgun (WGS) entry which is preliminary data.</text>
</comment>
<dbReference type="Proteomes" id="UP000249577">
    <property type="component" value="Unassembled WGS sequence"/>
</dbReference>
<gene>
    <name evidence="2" type="ORF">DI565_12520</name>
</gene>
<keyword evidence="1" id="KW-0812">Transmembrane</keyword>
<keyword evidence="1" id="KW-0472">Membrane</keyword>